<evidence type="ECO:0000256" key="6">
    <source>
        <dbReference type="ARBA" id="ARBA00038076"/>
    </source>
</evidence>
<feature type="transmembrane region" description="Helical" evidence="7">
    <location>
        <begin position="307"/>
        <end position="330"/>
    </location>
</feature>
<evidence type="ECO:0000256" key="3">
    <source>
        <dbReference type="ARBA" id="ARBA00022692"/>
    </source>
</evidence>
<evidence type="ECO:0000313" key="9">
    <source>
        <dbReference type="EMBL" id="QIN83333.1"/>
    </source>
</evidence>
<keyword evidence="10" id="KW-1185">Reference proteome</keyword>
<comment type="similarity">
    <text evidence="6">Belongs to the ABC-4 integral membrane protein family.</text>
</comment>
<dbReference type="Pfam" id="PF02687">
    <property type="entry name" value="FtsX"/>
    <property type="match status" value="1"/>
</dbReference>
<evidence type="ECO:0000256" key="2">
    <source>
        <dbReference type="ARBA" id="ARBA00022475"/>
    </source>
</evidence>
<keyword evidence="3 7" id="KW-0812">Transmembrane</keyword>
<dbReference type="GO" id="GO:0022857">
    <property type="term" value="F:transmembrane transporter activity"/>
    <property type="evidence" value="ECO:0007669"/>
    <property type="project" value="TreeGrafter"/>
</dbReference>
<sequence>MEATVEEADGIDKGTITAVGEVSNLPAEVKQAGSDRKPESLYVQGVDEGYSESVGYGFQTAAKEYGSSREVWDALHKDGDKAVIASGLAPARNASTFGDVEPSLKLTGFYGDDANLPEDLTLRVQDPASGTTKELRVIGVLESSASFAGQIVTSQETIDELAGRAVPPQTYYFGLREGADAAAVARTLEKDFAASGLQTEVTAEMIRDSDATRRIVFLLLRGFMGLGLVVGICALGVIAARSVVERRQQIGMMRALGFQKGQVRLAFLIESSFIALLGLGAGVGLGLGFSGTLIDNIREGFPGMEYVVPWSALLLVIFTGYAASLLTTYLPARRASRVYPAEALRYE</sequence>
<name>A0A6G8QA68_9ACTN</name>
<feature type="domain" description="ABC3 transporter permease C-terminal" evidence="8">
    <location>
        <begin position="223"/>
        <end position="340"/>
    </location>
</feature>
<dbReference type="EMBL" id="CP045119">
    <property type="protein sequence ID" value="QIN83333.1"/>
    <property type="molecule type" value="Genomic_DNA"/>
</dbReference>
<proteinExistence type="inferred from homology"/>
<evidence type="ECO:0000256" key="5">
    <source>
        <dbReference type="ARBA" id="ARBA00023136"/>
    </source>
</evidence>
<evidence type="ECO:0000256" key="4">
    <source>
        <dbReference type="ARBA" id="ARBA00022989"/>
    </source>
</evidence>
<keyword evidence="4 7" id="KW-1133">Transmembrane helix</keyword>
<keyword evidence="2" id="KW-1003">Cell membrane</keyword>
<keyword evidence="5 7" id="KW-0472">Membrane</keyword>
<organism evidence="9 10">
    <name type="scientific">Rubrobacter tropicus</name>
    <dbReference type="NCBI Taxonomy" id="2653851"/>
    <lineage>
        <taxon>Bacteria</taxon>
        <taxon>Bacillati</taxon>
        <taxon>Actinomycetota</taxon>
        <taxon>Rubrobacteria</taxon>
        <taxon>Rubrobacterales</taxon>
        <taxon>Rubrobacteraceae</taxon>
        <taxon>Rubrobacter</taxon>
    </lineage>
</organism>
<protein>
    <submittedName>
        <fullName evidence="9">FtsX-like permease family protein</fullName>
    </submittedName>
</protein>
<evidence type="ECO:0000256" key="1">
    <source>
        <dbReference type="ARBA" id="ARBA00004651"/>
    </source>
</evidence>
<evidence type="ECO:0000256" key="7">
    <source>
        <dbReference type="SAM" id="Phobius"/>
    </source>
</evidence>
<evidence type="ECO:0000313" key="10">
    <source>
        <dbReference type="Proteomes" id="UP000501452"/>
    </source>
</evidence>
<feature type="transmembrane region" description="Helical" evidence="7">
    <location>
        <begin position="265"/>
        <end position="287"/>
    </location>
</feature>
<reference evidence="9 10" key="1">
    <citation type="submission" date="2019-10" db="EMBL/GenBank/DDBJ databases">
        <title>Rubrobacter sp nov SCSIO 52090 isolated from a deep-sea sediment in the South China Sea.</title>
        <authorList>
            <person name="Chen R.W."/>
        </authorList>
    </citation>
    <scope>NUCLEOTIDE SEQUENCE [LARGE SCALE GENOMIC DNA]</scope>
    <source>
        <strain evidence="9 10">SCSIO 52909</strain>
    </source>
</reference>
<dbReference type="InterPro" id="IPR050250">
    <property type="entry name" value="Macrolide_Exporter_MacB"/>
</dbReference>
<dbReference type="PANTHER" id="PTHR30572">
    <property type="entry name" value="MEMBRANE COMPONENT OF TRANSPORTER-RELATED"/>
    <property type="match status" value="1"/>
</dbReference>
<dbReference type="AlphaFoldDB" id="A0A6G8QA68"/>
<dbReference type="GO" id="GO:0005886">
    <property type="term" value="C:plasma membrane"/>
    <property type="evidence" value="ECO:0007669"/>
    <property type="project" value="UniProtKB-SubCell"/>
</dbReference>
<dbReference type="PANTHER" id="PTHR30572:SF4">
    <property type="entry name" value="ABC TRANSPORTER PERMEASE YTRF"/>
    <property type="match status" value="1"/>
</dbReference>
<dbReference type="KEGG" id="rub:GBA63_12315"/>
<comment type="subcellular location">
    <subcellularLocation>
        <location evidence="1">Cell membrane</location>
        <topology evidence="1">Multi-pass membrane protein</topology>
    </subcellularLocation>
</comment>
<feature type="transmembrane region" description="Helical" evidence="7">
    <location>
        <begin position="215"/>
        <end position="244"/>
    </location>
</feature>
<accession>A0A6G8QA68</accession>
<evidence type="ECO:0000259" key="8">
    <source>
        <dbReference type="Pfam" id="PF02687"/>
    </source>
</evidence>
<dbReference type="RefSeq" id="WP_166176516.1">
    <property type="nucleotide sequence ID" value="NZ_CP045119.1"/>
</dbReference>
<gene>
    <name evidence="9" type="ORF">GBA63_12315</name>
</gene>
<dbReference type="Proteomes" id="UP000501452">
    <property type="component" value="Chromosome"/>
</dbReference>
<dbReference type="InterPro" id="IPR003838">
    <property type="entry name" value="ABC3_permease_C"/>
</dbReference>